<reference evidence="3" key="1">
    <citation type="submission" date="2023-07" db="EMBL/GenBank/DDBJ databases">
        <title>A chromosome-level genome assembly of Lolium multiflorum.</title>
        <authorList>
            <person name="Chen Y."/>
            <person name="Copetti D."/>
            <person name="Kolliker R."/>
            <person name="Studer B."/>
        </authorList>
    </citation>
    <scope>NUCLEOTIDE SEQUENCE</scope>
    <source>
        <strain evidence="3">02402/16</strain>
        <tissue evidence="3">Leaf</tissue>
    </source>
</reference>
<gene>
    <name evidence="3" type="ORF">QYE76_063134</name>
</gene>
<feature type="domain" description="Transposase (putative) gypsy type" evidence="2">
    <location>
        <begin position="300"/>
        <end position="366"/>
    </location>
</feature>
<dbReference type="PANTHER" id="PTHR33026">
    <property type="entry name" value="OS06G0360600 PROTEIN"/>
    <property type="match status" value="1"/>
</dbReference>
<dbReference type="Proteomes" id="UP001231189">
    <property type="component" value="Unassembled WGS sequence"/>
</dbReference>
<dbReference type="Pfam" id="PF04195">
    <property type="entry name" value="Transposase_28"/>
    <property type="match status" value="1"/>
</dbReference>
<sequence>MENYSLLMGDSCDEDGGGVDGEAFRGTPRPRSVPNRLLSPDLGFAMAAARELFSYRGLFVSRLGYWKRVIIPMLLHWFTVELVVSLPIRRATRQISLPANFSPESFKRRRTKASLDLSCSRLTEKSAPLPIRGLAGGLCVKSGGFFLAGITGNRHAIVAGNMSTSSPKFTGSSLNSPQPNSPDPTFAEPLAFLPPNVSDIMLAQPFSASSSNILGRIPTLQEIQEELEGQARMAAKVQEAEQKKGSKARNREGEKGQWWPSEVTESELKAFAKEGLIAPDTWSFHKDSSTPNPEPDERVLTKAWVERGLSLPSCEFFLSVLSTYGLQPHNICPNSFLHLSNFVTLCEGHLGIRRDIRLWQFFYRVKKGDQG</sequence>
<organism evidence="3 4">
    <name type="scientific">Lolium multiflorum</name>
    <name type="common">Italian ryegrass</name>
    <name type="synonym">Lolium perenne subsp. multiflorum</name>
    <dbReference type="NCBI Taxonomy" id="4521"/>
    <lineage>
        <taxon>Eukaryota</taxon>
        <taxon>Viridiplantae</taxon>
        <taxon>Streptophyta</taxon>
        <taxon>Embryophyta</taxon>
        <taxon>Tracheophyta</taxon>
        <taxon>Spermatophyta</taxon>
        <taxon>Magnoliopsida</taxon>
        <taxon>Liliopsida</taxon>
        <taxon>Poales</taxon>
        <taxon>Poaceae</taxon>
        <taxon>BOP clade</taxon>
        <taxon>Pooideae</taxon>
        <taxon>Poodae</taxon>
        <taxon>Poeae</taxon>
        <taxon>Poeae Chloroplast Group 2 (Poeae type)</taxon>
        <taxon>Loliodinae</taxon>
        <taxon>Loliinae</taxon>
        <taxon>Lolium</taxon>
    </lineage>
</organism>
<evidence type="ECO:0000313" key="3">
    <source>
        <dbReference type="EMBL" id="KAK1645329.1"/>
    </source>
</evidence>
<comment type="caution">
    <text evidence="3">The sequence shown here is derived from an EMBL/GenBank/DDBJ whole genome shotgun (WGS) entry which is preliminary data.</text>
</comment>
<feature type="compositionally biased region" description="Basic and acidic residues" evidence="1">
    <location>
        <begin position="238"/>
        <end position="255"/>
    </location>
</feature>
<evidence type="ECO:0000256" key="1">
    <source>
        <dbReference type="SAM" id="MobiDB-lite"/>
    </source>
</evidence>
<dbReference type="AlphaFoldDB" id="A0AAD8S4C0"/>
<feature type="region of interest" description="Disordered" evidence="1">
    <location>
        <begin position="1"/>
        <end position="31"/>
    </location>
</feature>
<protein>
    <recommendedName>
        <fullName evidence="2">Transposase (putative) gypsy type domain-containing protein</fullName>
    </recommendedName>
</protein>
<feature type="region of interest" description="Disordered" evidence="1">
    <location>
        <begin position="234"/>
        <end position="260"/>
    </location>
</feature>
<keyword evidence="4" id="KW-1185">Reference proteome</keyword>
<evidence type="ECO:0000313" key="4">
    <source>
        <dbReference type="Proteomes" id="UP001231189"/>
    </source>
</evidence>
<evidence type="ECO:0000259" key="2">
    <source>
        <dbReference type="Pfam" id="PF04195"/>
    </source>
</evidence>
<proteinExistence type="predicted"/>
<dbReference type="EMBL" id="JAUUTY010000004">
    <property type="protein sequence ID" value="KAK1645329.1"/>
    <property type="molecule type" value="Genomic_DNA"/>
</dbReference>
<accession>A0AAD8S4C0</accession>
<dbReference type="InterPro" id="IPR007321">
    <property type="entry name" value="Transposase_28"/>
</dbReference>
<name>A0AAD8S4C0_LOLMU</name>
<dbReference type="PANTHER" id="PTHR33026:SF7">
    <property type="entry name" value="OS03G0100275 PROTEIN"/>
    <property type="match status" value="1"/>
</dbReference>